<evidence type="ECO:0000256" key="6">
    <source>
        <dbReference type="ARBA" id="ARBA00023186"/>
    </source>
</evidence>
<reference evidence="8 9" key="1">
    <citation type="submission" date="2015-01" db="EMBL/GenBank/DDBJ databases">
        <title>Genome sequencing of Jeotgalibacillus soli.</title>
        <authorList>
            <person name="Goh K.M."/>
            <person name="Chan K.-G."/>
            <person name="Yaakop A.S."/>
            <person name="Ee R."/>
            <person name="Gan H.M."/>
            <person name="Chan C.S."/>
        </authorList>
    </citation>
    <scope>NUCLEOTIDE SEQUENCE [LARGE SCALE GENOMIC DNA]</scope>
    <source>
        <strain evidence="8 9">P9</strain>
    </source>
</reference>
<dbReference type="PANTHER" id="PTHR46594">
    <property type="entry name" value="P-TYPE CATION-TRANSPORTING ATPASE"/>
    <property type="match status" value="1"/>
</dbReference>
<dbReference type="PATRIC" id="fig|889306.3.peg.545"/>
<dbReference type="EMBL" id="JXRP01000006">
    <property type="protein sequence ID" value="KIL52176.1"/>
    <property type="molecule type" value="Genomic_DNA"/>
</dbReference>
<dbReference type="FunFam" id="3.30.70.100:FF:000001">
    <property type="entry name" value="ATPase copper transporting beta"/>
    <property type="match status" value="1"/>
</dbReference>
<dbReference type="Proteomes" id="UP000031938">
    <property type="component" value="Unassembled WGS sequence"/>
</dbReference>
<dbReference type="InterPro" id="IPR006121">
    <property type="entry name" value="HMA_dom"/>
</dbReference>
<feature type="domain" description="HMA" evidence="7">
    <location>
        <begin position="3"/>
        <end position="69"/>
    </location>
</feature>
<dbReference type="NCBIfam" id="TIGR00003">
    <property type="entry name" value="copper ion binding protein"/>
    <property type="match status" value="1"/>
</dbReference>
<evidence type="ECO:0000313" key="8">
    <source>
        <dbReference type="EMBL" id="KIL52176.1"/>
    </source>
</evidence>
<dbReference type="CDD" id="cd00371">
    <property type="entry name" value="HMA"/>
    <property type="match status" value="1"/>
</dbReference>
<dbReference type="PROSITE" id="PS01047">
    <property type="entry name" value="HMA_1"/>
    <property type="match status" value="1"/>
</dbReference>
<dbReference type="PANTHER" id="PTHR46594:SF4">
    <property type="entry name" value="P-TYPE CATION-TRANSPORTING ATPASE"/>
    <property type="match status" value="1"/>
</dbReference>
<evidence type="ECO:0000256" key="5">
    <source>
        <dbReference type="ARBA" id="ARBA00023008"/>
    </source>
</evidence>
<dbReference type="PROSITE" id="PS50846">
    <property type="entry name" value="HMA_2"/>
    <property type="match status" value="1"/>
</dbReference>
<keyword evidence="6" id="KW-0143">Chaperone</keyword>
<comment type="subcellular location">
    <subcellularLocation>
        <location evidence="1">Cytoplasm</location>
    </subcellularLocation>
</comment>
<evidence type="ECO:0000256" key="2">
    <source>
        <dbReference type="ARBA" id="ARBA00015313"/>
    </source>
</evidence>
<organism evidence="8 9">
    <name type="scientific">Jeotgalibacillus soli</name>
    <dbReference type="NCBI Taxonomy" id="889306"/>
    <lineage>
        <taxon>Bacteria</taxon>
        <taxon>Bacillati</taxon>
        <taxon>Bacillota</taxon>
        <taxon>Bacilli</taxon>
        <taxon>Bacillales</taxon>
        <taxon>Caryophanaceae</taxon>
        <taxon>Jeotgalibacillus</taxon>
    </lineage>
</organism>
<dbReference type="OrthoDB" id="9813965at2"/>
<dbReference type="RefSeq" id="WP_041085986.1">
    <property type="nucleotide sequence ID" value="NZ_JXRP01000006.1"/>
</dbReference>
<dbReference type="SUPFAM" id="SSF55008">
    <property type="entry name" value="HMA, heavy metal-associated domain"/>
    <property type="match status" value="1"/>
</dbReference>
<dbReference type="InterPro" id="IPR006122">
    <property type="entry name" value="HMA_Cu_ion-bd"/>
</dbReference>
<sequence length="69" mass="7606">MVEHITLKVEGMSCQHCVKAIEGNVGNVAGVSKVDVHLDQGTVDVEFEKDYVSLDKIRNTIEEQGYDIA</sequence>
<evidence type="ECO:0000256" key="1">
    <source>
        <dbReference type="ARBA" id="ARBA00004496"/>
    </source>
</evidence>
<dbReference type="InterPro" id="IPR036163">
    <property type="entry name" value="HMA_dom_sf"/>
</dbReference>
<keyword evidence="3" id="KW-0963">Cytoplasm</keyword>
<dbReference type="InterPro" id="IPR000428">
    <property type="entry name" value="Cu-bd"/>
</dbReference>
<dbReference type="Pfam" id="PF00403">
    <property type="entry name" value="HMA"/>
    <property type="match status" value="1"/>
</dbReference>
<keyword evidence="5" id="KW-0186">Copper</keyword>
<accession>A0A0C2W6H3</accession>
<dbReference type="Gene3D" id="3.30.70.100">
    <property type="match status" value="1"/>
</dbReference>
<keyword evidence="4" id="KW-0479">Metal-binding</keyword>
<dbReference type="STRING" id="889306.KP78_05460"/>
<dbReference type="PRINTS" id="PR00944">
    <property type="entry name" value="CUEXPORT"/>
</dbReference>
<dbReference type="InterPro" id="IPR049740">
    <property type="entry name" value="CopZ"/>
</dbReference>
<name>A0A0C2W6H3_9BACL</name>
<dbReference type="GO" id="GO:0006825">
    <property type="term" value="P:copper ion transport"/>
    <property type="evidence" value="ECO:0007669"/>
    <property type="project" value="InterPro"/>
</dbReference>
<dbReference type="GO" id="GO:0005737">
    <property type="term" value="C:cytoplasm"/>
    <property type="evidence" value="ECO:0007669"/>
    <property type="project" value="UniProtKB-SubCell"/>
</dbReference>
<evidence type="ECO:0000313" key="9">
    <source>
        <dbReference type="Proteomes" id="UP000031938"/>
    </source>
</evidence>
<evidence type="ECO:0000256" key="4">
    <source>
        <dbReference type="ARBA" id="ARBA00022723"/>
    </source>
</evidence>
<keyword evidence="9" id="KW-1185">Reference proteome</keyword>
<evidence type="ECO:0000259" key="7">
    <source>
        <dbReference type="PROSITE" id="PS50846"/>
    </source>
</evidence>
<dbReference type="InterPro" id="IPR017969">
    <property type="entry name" value="Heavy-metal-associated_CS"/>
</dbReference>
<dbReference type="GO" id="GO:0005507">
    <property type="term" value="F:copper ion binding"/>
    <property type="evidence" value="ECO:0007669"/>
    <property type="project" value="InterPro"/>
</dbReference>
<proteinExistence type="predicted"/>
<dbReference type="AlphaFoldDB" id="A0A0C2W6H3"/>
<protein>
    <recommendedName>
        <fullName evidence="2">Copper chaperone CopZ</fullName>
    </recommendedName>
</protein>
<comment type="caution">
    <text evidence="8">The sequence shown here is derived from an EMBL/GenBank/DDBJ whole genome shotgun (WGS) entry which is preliminary data.</text>
</comment>
<dbReference type="NCBIfam" id="NF033795">
    <property type="entry name" value="chaper_CopZ_Bs"/>
    <property type="match status" value="1"/>
</dbReference>
<gene>
    <name evidence="8" type="ORF">KP78_05460</name>
</gene>
<evidence type="ECO:0000256" key="3">
    <source>
        <dbReference type="ARBA" id="ARBA00022490"/>
    </source>
</evidence>